<keyword evidence="3 5" id="KW-0689">Ribosomal protein</keyword>
<dbReference type="STRING" id="2756.BFR44_11535"/>
<reference evidence="9" key="3">
    <citation type="submission" date="2018-04" db="EMBL/GenBank/DDBJ databases">
        <authorList>
            <person name="Go L.Y."/>
            <person name="Mitchell J.A."/>
        </authorList>
    </citation>
    <scope>NUCLEOTIDE SEQUENCE</scope>
    <source>
        <strain evidence="9">BSAS1 3</strain>
    </source>
</reference>
<dbReference type="GO" id="GO:0022625">
    <property type="term" value="C:cytosolic large ribosomal subunit"/>
    <property type="evidence" value="ECO:0007669"/>
    <property type="project" value="TreeGrafter"/>
</dbReference>
<feature type="domain" description="Large ribosomal subunit protein uL30-like ferredoxin-like fold" evidence="7">
    <location>
        <begin position="6"/>
        <end position="55"/>
    </location>
</feature>
<name>A0A1D2L5G8_BROTH</name>
<dbReference type="FunFam" id="3.30.1390.20:FF:000001">
    <property type="entry name" value="50S ribosomal protein L30"/>
    <property type="match status" value="1"/>
</dbReference>
<keyword evidence="4 5" id="KW-0687">Ribonucleoprotein</keyword>
<dbReference type="InterPro" id="IPR016082">
    <property type="entry name" value="Ribosomal_uL30_ferredoxin-like"/>
</dbReference>
<dbReference type="InterPro" id="IPR005996">
    <property type="entry name" value="Ribosomal_uL30_bac-type"/>
</dbReference>
<evidence type="ECO:0000313" key="10">
    <source>
        <dbReference type="Proteomes" id="UP000243591"/>
    </source>
</evidence>
<evidence type="ECO:0000256" key="4">
    <source>
        <dbReference type="ARBA" id="ARBA00023274"/>
    </source>
</evidence>
<evidence type="ECO:0000259" key="7">
    <source>
        <dbReference type="Pfam" id="PF00327"/>
    </source>
</evidence>
<dbReference type="Pfam" id="PF00327">
    <property type="entry name" value="Ribosomal_L30"/>
    <property type="match status" value="1"/>
</dbReference>
<dbReference type="PANTHER" id="PTHR15892">
    <property type="entry name" value="MITOCHONDRIAL RIBOSOMAL PROTEIN L30"/>
    <property type="match status" value="1"/>
</dbReference>
<evidence type="ECO:0000256" key="1">
    <source>
        <dbReference type="ARBA" id="ARBA00007594"/>
    </source>
</evidence>
<evidence type="ECO:0000256" key="3">
    <source>
        <dbReference type="ARBA" id="ARBA00022980"/>
    </source>
</evidence>
<evidence type="ECO:0000256" key="6">
    <source>
        <dbReference type="RuleBase" id="RU003734"/>
    </source>
</evidence>
<dbReference type="KEGG" id="bths:CNY62_06560"/>
<dbReference type="GO" id="GO:0006412">
    <property type="term" value="P:translation"/>
    <property type="evidence" value="ECO:0007669"/>
    <property type="project" value="UniProtKB-UniRule"/>
</dbReference>
<evidence type="ECO:0000313" key="9">
    <source>
        <dbReference type="EMBL" id="SPP27464.1"/>
    </source>
</evidence>
<dbReference type="InterPro" id="IPR036919">
    <property type="entry name" value="Ribo_uL30_ferredoxin-like_sf"/>
</dbReference>
<comment type="similarity">
    <text evidence="1 5 6">Belongs to the universal ribosomal protein uL30 family.</text>
</comment>
<sequence length="60" mass="6630">MAEKLVVTLKRSLIGRPQDQRDTVKALGLGKTNSTVEKNDTPAIRGMINKVSHLIEVTEK</sequence>
<dbReference type="AlphaFoldDB" id="A0A1D2L5G8"/>
<evidence type="ECO:0000313" key="8">
    <source>
        <dbReference type="EMBL" id="ATF26084.1"/>
    </source>
</evidence>
<comment type="subunit">
    <text evidence="2 5">Part of the 50S ribosomal subunit.</text>
</comment>
<dbReference type="OrthoDB" id="9812790at2"/>
<accession>A0A1D2L5G8</accession>
<dbReference type="Gene3D" id="3.30.1390.20">
    <property type="entry name" value="Ribosomal protein L30, ferredoxin-like fold domain"/>
    <property type="match status" value="1"/>
</dbReference>
<proteinExistence type="inferred from homology"/>
<evidence type="ECO:0000313" key="11">
    <source>
        <dbReference type="Proteomes" id="UP000270190"/>
    </source>
</evidence>
<dbReference type="EMBL" id="CP023483">
    <property type="protein sequence ID" value="ATF26084.1"/>
    <property type="molecule type" value="Genomic_DNA"/>
</dbReference>
<dbReference type="Proteomes" id="UP000243591">
    <property type="component" value="Chromosome"/>
</dbReference>
<dbReference type="PANTHER" id="PTHR15892:SF2">
    <property type="entry name" value="LARGE RIBOSOMAL SUBUNIT PROTEIN UL30M"/>
    <property type="match status" value="1"/>
</dbReference>
<dbReference type="SUPFAM" id="SSF55129">
    <property type="entry name" value="Ribosomal protein L30p/L7e"/>
    <property type="match status" value="1"/>
</dbReference>
<dbReference type="InterPro" id="IPR018038">
    <property type="entry name" value="Ribosomal_uL30_CS"/>
</dbReference>
<organism evidence="8 10">
    <name type="scientific">Brochothrix thermosphacta</name>
    <name type="common">Microbacterium thermosphactum</name>
    <dbReference type="NCBI Taxonomy" id="2756"/>
    <lineage>
        <taxon>Bacteria</taxon>
        <taxon>Bacillati</taxon>
        <taxon>Bacillota</taxon>
        <taxon>Bacilli</taxon>
        <taxon>Bacillales</taxon>
        <taxon>Listeriaceae</taxon>
        <taxon>Brochothrix</taxon>
    </lineage>
</organism>
<reference evidence="8 10" key="1">
    <citation type="submission" date="2017-09" db="EMBL/GenBank/DDBJ databases">
        <title>Complete Genome Sequences of Two Strains of the Meat Spoilage Bacterium Brochothrix thermosphacta Isolated from Ground Chicken.</title>
        <authorList>
            <person name="Paoli G.C."/>
            <person name="Wijey C."/>
            <person name="Chen C.-Y."/>
            <person name="Nguyen L."/>
            <person name="Yan X."/>
            <person name="Irwin P.L."/>
        </authorList>
    </citation>
    <scope>NUCLEOTIDE SEQUENCE [LARGE SCALE GENOMIC DNA]</scope>
    <source>
        <strain evidence="8 10">BI</strain>
    </source>
</reference>
<dbReference type="Proteomes" id="UP000270190">
    <property type="component" value="Unassembled WGS sequence"/>
</dbReference>
<evidence type="ECO:0000256" key="5">
    <source>
        <dbReference type="HAMAP-Rule" id="MF_01371"/>
    </source>
</evidence>
<dbReference type="NCBIfam" id="TIGR01308">
    <property type="entry name" value="rpmD_bact"/>
    <property type="match status" value="1"/>
</dbReference>
<dbReference type="HAMAP" id="MF_01371_B">
    <property type="entry name" value="Ribosomal_uL30_B"/>
    <property type="match status" value="1"/>
</dbReference>
<dbReference type="GO" id="GO:0003735">
    <property type="term" value="F:structural constituent of ribosome"/>
    <property type="evidence" value="ECO:0007669"/>
    <property type="project" value="InterPro"/>
</dbReference>
<evidence type="ECO:0000256" key="2">
    <source>
        <dbReference type="ARBA" id="ARBA00011838"/>
    </source>
</evidence>
<dbReference type="RefSeq" id="WP_029091523.1">
    <property type="nucleotide sequence ID" value="NZ_CBCPHX010000011.1"/>
</dbReference>
<gene>
    <name evidence="5 9" type="primary">rpmD</name>
    <name evidence="9" type="ORF">BTBSAS_150033</name>
    <name evidence="8" type="ORF">CNY62_06560</name>
</gene>
<dbReference type="GeneID" id="66537261"/>
<reference evidence="11" key="2">
    <citation type="submission" date="2018-04" db="EMBL/GenBank/DDBJ databases">
        <authorList>
            <person name="Illikoud N."/>
        </authorList>
    </citation>
    <scope>NUCLEOTIDE SEQUENCE [LARGE SCALE GENOMIC DNA]</scope>
</reference>
<protein>
    <recommendedName>
        <fullName evidence="5">Large ribosomal subunit protein uL30</fullName>
    </recommendedName>
</protein>
<dbReference type="PIRSF" id="PIRSF002211">
    <property type="entry name" value="Ribosomal_L30_bac-type"/>
    <property type="match status" value="1"/>
</dbReference>
<dbReference type="PROSITE" id="PS00634">
    <property type="entry name" value="RIBOSOMAL_L30"/>
    <property type="match status" value="1"/>
</dbReference>
<keyword evidence="10" id="KW-1185">Reference proteome</keyword>
<dbReference type="EMBL" id="OUNC01000007">
    <property type="protein sequence ID" value="SPP27464.1"/>
    <property type="molecule type" value="Genomic_DNA"/>
</dbReference>
<dbReference type="CDD" id="cd01658">
    <property type="entry name" value="Ribosomal_L30"/>
    <property type="match status" value="1"/>
</dbReference>